<dbReference type="PROSITE" id="PS51471">
    <property type="entry name" value="FE2OG_OXY"/>
    <property type="match status" value="1"/>
</dbReference>
<proteinExistence type="inferred from homology"/>
<dbReference type="PRINTS" id="PR00682">
    <property type="entry name" value="IPNSYNTHASE"/>
</dbReference>
<protein>
    <recommendedName>
        <fullName evidence="4">Fe2OG dioxygenase domain-containing protein</fullName>
    </recommendedName>
</protein>
<organism evidence="5 6">
    <name type="scientific">Claviceps africana</name>
    <dbReference type="NCBI Taxonomy" id="83212"/>
    <lineage>
        <taxon>Eukaryota</taxon>
        <taxon>Fungi</taxon>
        <taxon>Dikarya</taxon>
        <taxon>Ascomycota</taxon>
        <taxon>Pezizomycotina</taxon>
        <taxon>Sordariomycetes</taxon>
        <taxon>Hypocreomycetidae</taxon>
        <taxon>Hypocreales</taxon>
        <taxon>Clavicipitaceae</taxon>
        <taxon>Claviceps</taxon>
    </lineage>
</organism>
<keyword evidence="3" id="KW-0479">Metal-binding</keyword>
<dbReference type="SUPFAM" id="SSF51197">
    <property type="entry name" value="Clavaminate synthase-like"/>
    <property type="match status" value="1"/>
</dbReference>
<gene>
    <name evidence="5" type="ORF">E4U42_006284</name>
</gene>
<dbReference type="GO" id="GO:0044283">
    <property type="term" value="P:small molecule biosynthetic process"/>
    <property type="evidence" value="ECO:0007669"/>
    <property type="project" value="UniProtKB-ARBA"/>
</dbReference>
<keyword evidence="6" id="KW-1185">Reference proteome</keyword>
<evidence type="ECO:0000259" key="4">
    <source>
        <dbReference type="PROSITE" id="PS51471"/>
    </source>
</evidence>
<keyword evidence="3" id="KW-0560">Oxidoreductase</keyword>
<evidence type="ECO:0000256" key="3">
    <source>
        <dbReference type="RuleBase" id="RU003682"/>
    </source>
</evidence>
<evidence type="ECO:0000256" key="1">
    <source>
        <dbReference type="ARBA" id="ARBA00008056"/>
    </source>
</evidence>
<dbReference type="GO" id="GO:0051213">
    <property type="term" value="F:dioxygenase activity"/>
    <property type="evidence" value="ECO:0007669"/>
    <property type="project" value="UniProtKB-KW"/>
</dbReference>
<reference evidence="5" key="1">
    <citation type="journal article" date="2020" name="bioRxiv">
        <title>Whole genome comparisons of ergot fungi reveals the divergence and evolution of species within the genus Claviceps are the result of varying mechanisms driving genome evolution and host range expansion.</title>
        <authorList>
            <person name="Wyka S.A."/>
            <person name="Mondo S.J."/>
            <person name="Liu M."/>
            <person name="Dettman J."/>
            <person name="Nalam V."/>
            <person name="Broders K.D."/>
        </authorList>
    </citation>
    <scope>NUCLEOTIDE SEQUENCE</scope>
    <source>
        <strain evidence="5">CCC 489</strain>
    </source>
</reference>
<name>A0A8K0NGV9_9HYPO</name>
<dbReference type="InterPro" id="IPR027443">
    <property type="entry name" value="IPNS-like_sf"/>
</dbReference>
<sequence length="373" mass="41505">MATAIPQEPAPATTQIRVASPTGPVTRTVLDTPLRDALPSEIPIIDVSPIFSSSATARQSVARQINHAATNMGFFYIKNHGIPSAVIQDAYRAGLSFFHQDLQDKMAATIARSRHYNGYRALETQRLNPEEGVDVRESFSIAYDPRLDPQVQDVQDIPADALEHIHMEEHHFTETAKLPNFKDAMIAYFRACLALARALTRTVALSLDLPETAFDSKVAYPDITFMLNYYPPIPDGAACSPSDPDAKVSIGSHTDFQLFTMLWQDVVGGLQVLNRDGQWIKAKPVPDTLVVNIADCLQRITNDRYVSTIHRAQNSSGQARLSMACFWGFGPHETCQVLESCVAAGEEKKYADVKCFDWVRKRVDDMTELERGY</sequence>
<comment type="similarity">
    <text evidence="1 3">Belongs to the iron/ascorbate-dependent oxidoreductase family.</text>
</comment>
<dbReference type="InterPro" id="IPR005123">
    <property type="entry name" value="Oxoglu/Fe-dep_dioxygenase_dom"/>
</dbReference>
<dbReference type="Gene3D" id="2.60.120.330">
    <property type="entry name" value="B-lactam Antibiotic, Isopenicillin N Synthase, Chain"/>
    <property type="match status" value="1"/>
</dbReference>
<evidence type="ECO:0000313" key="5">
    <source>
        <dbReference type="EMBL" id="KAG5920146.1"/>
    </source>
</evidence>
<dbReference type="InterPro" id="IPR050231">
    <property type="entry name" value="Iron_ascorbate_oxido_reductase"/>
</dbReference>
<evidence type="ECO:0000313" key="6">
    <source>
        <dbReference type="Proteomes" id="UP000811619"/>
    </source>
</evidence>
<dbReference type="AlphaFoldDB" id="A0A8K0NGV9"/>
<dbReference type="InterPro" id="IPR026992">
    <property type="entry name" value="DIOX_N"/>
</dbReference>
<accession>A0A8K0NGV9</accession>
<keyword evidence="2" id="KW-0223">Dioxygenase</keyword>
<dbReference type="Pfam" id="PF03171">
    <property type="entry name" value="2OG-FeII_Oxy"/>
    <property type="match status" value="1"/>
</dbReference>
<dbReference type="OrthoDB" id="627829at2759"/>
<comment type="caution">
    <text evidence="5">The sequence shown here is derived from an EMBL/GenBank/DDBJ whole genome shotgun (WGS) entry which is preliminary data.</text>
</comment>
<dbReference type="PANTHER" id="PTHR47990">
    <property type="entry name" value="2-OXOGLUTARATE (2OG) AND FE(II)-DEPENDENT OXYGENASE SUPERFAMILY PROTEIN-RELATED"/>
    <property type="match status" value="1"/>
</dbReference>
<dbReference type="Pfam" id="PF14226">
    <property type="entry name" value="DIOX_N"/>
    <property type="match status" value="1"/>
</dbReference>
<dbReference type="Proteomes" id="UP000811619">
    <property type="component" value="Unassembled WGS sequence"/>
</dbReference>
<dbReference type="InterPro" id="IPR044861">
    <property type="entry name" value="IPNS-like_FE2OG_OXY"/>
</dbReference>
<feature type="domain" description="Fe2OG dioxygenase" evidence="4">
    <location>
        <begin position="220"/>
        <end position="330"/>
    </location>
</feature>
<dbReference type="EMBL" id="SRPY01000629">
    <property type="protein sequence ID" value="KAG5920146.1"/>
    <property type="molecule type" value="Genomic_DNA"/>
</dbReference>
<dbReference type="GO" id="GO:0046872">
    <property type="term" value="F:metal ion binding"/>
    <property type="evidence" value="ECO:0007669"/>
    <property type="project" value="UniProtKB-KW"/>
</dbReference>
<keyword evidence="3" id="KW-0408">Iron</keyword>
<evidence type="ECO:0000256" key="2">
    <source>
        <dbReference type="ARBA" id="ARBA00022964"/>
    </source>
</evidence>